<keyword evidence="5" id="KW-0808">Transferase</keyword>
<keyword evidence="6 13" id="KW-0812">Transmembrane</keyword>
<evidence type="ECO:0000256" key="1">
    <source>
        <dbReference type="ARBA" id="ARBA00000085"/>
    </source>
</evidence>
<keyword evidence="9" id="KW-0067">ATP-binding</keyword>
<dbReference type="PROSITE" id="PS50109">
    <property type="entry name" value="HIS_KIN"/>
    <property type="match status" value="1"/>
</dbReference>
<keyword evidence="11" id="KW-0902">Two-component regulatory system</keyword>
<feature type="transmembrane region" description="Helical" evidence="13">
    <location>
        <begin position="298"/>
        <end position="320"/>
    </location>
</feature>
<dbReference type="InterPro" id="IPR013587">
    <property type="entry name" value="Nitrate/nitrite_sensing"/>
</dbReference>
<dbReference type="SMART" id="SM00387">
    <property type="entry name" value="HATPase_c"/>
    <property type="match status" value="1"/>
</dbReference>
<evidence type="ECO:0000313" key="15">
    <source>
        <dbReference type="EMBL" id="GGO53696.1"/>
    </source>
</evidence>
<evidence type="ECO:0000313" key="16">
    <source>
        <dbReference type="Proteomes" id="UP000631535"/>
    </source>
</evidence>
<feature type="compositionally biased region" description="Polar residues" evidence="12">
    <location>
        <begin position="832"/>
        <end position="846"/>
    </location>
</feature>
<keyword evidence="8" id="KW-0418">Kinase</keyword>
<evidence type="ECO:0000256" key="5">
    <source>
        <dbReference type="ARBA" id="ARBA00022679"/>
    </source>
</evidence>
<reference evidence="16" key="1">
    <citation type="journal article" date="2019" name="Int. J. Syst. Evol. Microbiol.">
        <title>The Global Catalogue of Microorganisms (GCM) 10K type strain sequencing project: providing services to taxonomists for standard genome sequencing and annotation.</title>
        <authorList>
            <consortium name="The Broad Institute Genomics Platform"/>
            <consortium name="The Broad Institute Genome Sequencing Center for Infectious Disease"/>
            <person name="Wu L."/>
            <person name="Ma J."/>
        </authorList>
    </citation>
    <scope>NUCLEOTIDE SEQUENCE [LARGE SCALE GENOMIC DNA]</scope>
    <source>
        <strain evidence="16">CGMCC 4.7178</strain>
    </source>
</reference>
<protein>
    <recommendedName>
        <fullName evidence="3">histidine kinase</fullName>
        <ecNumber evidence="3">2.7.13.3</ecNumber>
    </recommendedName>
</protein>
<evidence type="ECO:0000256" key="7">
    <source>
        <dbReference type="ARBA" id="ARBA00022741"/>
    </source>
</evidence>
<feature type="compositionally biased region" description="Basic and acidic residues" evidence="12">
    <location>
        <begin position="697"/>
        <end position="718"/>
    </location>
</feature>
<evidence type="ECO:0000256" key="2">
    <source>
        <dbReference type="ARBA" id="ARBA00004370"/>
    </source>
</evidence>
<dbReference type="PANTHER" id="PTHR44936">
    <property type="entry name" value="SENSOR PROTEIN CREC"/>
    <property type="match status" value="1"/>
</dbReference>
<feature type="domain" description="Histidine kinase" evidence="14">
    <location>
        <begin position="520"/>
        <end position="624"/>
    </location>
</feature>
<organism evidence="15 16">
    <name type="scientific">Streptomyces daqingensis</name>
    <dbReference type="NCBI Taxonomy" id="1472640"/>
    <lineage>
        <taxon>Bacteria</taxon>
        <taxon>Bacillati</taxon>
        <taxon>Actinomycetota</taxon>
        <taxon>Actinomycetes</taxon>
        <taxon>Kitasatosporales</taxon>
        <taxon>Streptomycetaceae</taxon>
        <taxon>Streptomyces</taxon>
    </lineage>
</organism>
<name>A0ABQ2MJI7_9ACTN</name>
<accession>A0ABQ2MJI7</accession>
<comment type="caution">
    <text evidence="15">The sequence shown here is derived from an EMBL/GenBank/DDBJ whole genome shotgun (WGS) entry which is preliminary data.</text>
</comment>
<dbReference type="EC" id="2.7.13.3" evidence="3"/>
<keyword evidence="7" id="KW-0547">Nucleotide-binding</keyword>
<sequence length="873" mass="92926">MRIYRRLVLLVAVPLAVAVTFSVLALAPSGQQALQAHRLANMVEAAAAANELAYRLQGERTSATAFVSGQGDEASFRKTANATGESADAFRAKRERLSKVPGNAQEALDRIDRSLKQLPTLHAQVRAGSSSLSALTFSYRIVIADLVAYREGIAQAEGVDADVADQIRASAALSEATEHMGQQQVTVLQALAGGGFTPASQRTFEATRLGYTESTGTMFDIGPQEWRTWLEKGVYGPKALTAQRLEDRVGRSEVNADLPISPASWQEATADRLSLLRKVERRIDGSVIRTVKDQRTELIWWAVAQAVLVLLTLVGTVFVASRLGRVMIRRLRHLRDAANDMAYRRLPQVTAELSQPGALSGATPAQVAERAGKAVATTGEDEIGEVGEAFNSVHHEAVRLAAERSDAQDQFAETLVTVARRGAQLTSVMVSELDVMQRDEATPERMKLLFALDHLANRMERNTNNLLVLGGSGHGRARSTDVPLSTVIMVAAQQIEQFGRVETGVVQPGIDIAARAVHDVAHILAELLDNATRYSPPEKSVGVAAWRLWDRAVVQVVDDGVGIKPKRRAELNSALSEPRNRIGGVRSMGLHVVAQLAARHGIGVELRASESPGTIVEIMLPAGVLGAAPRPEAPQLPQGAAAGRKGGEGSESAASGLSDGDDEMPSLESPAPRADGLLPGRGRGRPEPLTSGAAASDARRSDHERSAAGGDESRETARQHGGSNGSSRLGRMQRLGGRGEFGVPSTASRSTPGDPAPSPQGTAEHSGRREPQPAQTAGISAAGLPVRRRKQAEEQQPVRARSEEGDGAGASTAGAASKSRTSPPRRRDSRQISDVLTAYSQGINRSMSRRERSAPSDPSGPGNRNADDTQRNT</sequence>
<dbReference type="Pfam" id="PF08376">
    <property type="entry name" value="NIT"/>
    <property type="match status" value="1"/>
</dbReference>
<feature type="region of interest" description="Disordered" evidence="12">
    <location>
        <begin position="629"/>
        <end position="873"/>
    </location>
</feature>
<evidence type="ECO:0000256" key="13">
    <source>
        <dbReference type="SAM" id="Phobius"/>
    </source>
</evidence>
<dbReference type="SUPFAM" id="SSF55874">
    <property type="entry name" value="ATPase domain of HSP90 chaperone/DNA topoisomerase II/histidine kinase"/>
    <property type="match status" value="1"/>
</dbReference>
<dbReference type="InterPro" id="IPR050980">
    <property type="entry name" value="2C_sensor_his_kinase"/>
</dbReference>
<evidence type="ECO:0000259" key="14">
    <source>
        <dbReference type="PROSITE" id="PS50109"/>
    </source>
</evidence>
<comment type="catalytic activity">
    <reaction evidence="1">
        <text>ATP + protein L-histidine = ADP + protein N-phospho-L-histidine.</text>
        <dbReference type="EC" id="2.7.13.3"/>
    </reaction>
</comment>
<dbReference type="InterPro" id="IPR003594">
    <property type="entry name" value="HATPase_dom"/>
</dbReference>
<comment type="subcellular location">
    <subcellularLocation>
        <location evidence="2">Membrane</location>
    </subcellularLocation>
</comment>
<dbReference type="PANTHER" id="PTHR44936:SF9">
    <property type="entry name" value="SENSOR PROTEIN CREC"/>
    <property type="match status" value="1"/>
</dbReference>
<dbReference type="Proteomes" id="UP000631535">
    <property type="component" value="Unassembled WGS sequence"/>
</dbReference>
<evidence type="ECO:0000256" key="6">
    <source>
        <dbReference type="ARBA" id="ARBA00022692"/>
    </source>
</evidence>
<keyword evidence="10 13" id="KW-1133">Transmembrane helix</keyword>
<dbReference type="Gene3D" id="6.10.340.10">
    <property type="match status" value="1"/>
</dbReference>
<evidence type="ECO:0000256" key="3">
    <source>
        <dbReference type="ARBA" id="ARBA00012438"/>
    </source>
</evidence>
<dbReference type="SMART" id="SM00304">
    <property type="entry name" value="HAMP"/>
    <property type="match status" value="1"/>
</dbReference>
<evidence type="ECO:0000256" key="11">
    <source>
        <dbReference type="ARBA" id="ARBA00023012"/>
    </source>
</evidence>
<keyword evidence="16" id="KW-1185">Reference proteome</keyword>
<evidence type="ECO:0000256" key="8">
    <source>
        <dbReference type="ARBA" id="ARBA00022777"/>
    </source>
</evidence>
<evidence type="ECO:0000256" key="9">
    <source>
        <dbReference type="ARBA" id="ARBA00022840"/>
    </source>
</evidence>
<feature type="compositionally biased region" description="Low complexity" evidence="12">
    <location>
        <begin position="725"/>
        <end position="735"/>
    </location>
</feature>
<dbReference type="InterPro" id="IPR036890">
    <property type="entry name" value="HATPase_C_sf"/>
</dbReference>
<dbReference type="EMBL" id="BMMP01000013">
    <property type="protein sequence ID" value="GGO53696.1"/>
    <property type="molecule type" value="Genomic_DNA"/>
</dbReference>
<dbReference type="InterPro" id="IPR005467">
    <property type="entry name" value="His_kinase_dom"/>
</dbReference>
<feature type="compositionally biased region" description="Low complexity" evidence="12">
    <location>
        <begin position="809"/>
        <end position="822"/>
    </location>
</feature>
<evidence type="ECO:0000256" key="10">
    <source>
        <dbReference type="ARBA" id="ARBA00022989"/>
    </source>
</evidence>
<feature type="compositionally biased region" description="Low complexity" evidence="12">
    <location>
        <begin position="687"/>
        <end position="696"/>
    </location>
</feature>
<gene>
    <name evidence="15" type="ORF">GCM10012287_40960</name>
</gene>
<keyword evidence="4" id="KW-0597">Phosphoprotein</keyword>
<dbReference type="InterPro" id="IPR003660">
    <property type="entry name" value="HAMP_dom"/>
</dbReference>
<keyword evidence="13" id="KW-0472">Membrane</keyword>
<evidence type="ECO:0000256" key="4">
    <source>
        <dbReference type="ARBA" id="ARBA00022553"/>
    </source>
</evidence>
<evidence type="ECO:0000256" key="12">
    <source>
        <dbReference type="SAM" id="MobiDB-lite"/>
    </source>
</evidence>
<dbReference type="Gene3D" id="3.30.565.10">
    <property type="entry name" value="Histidine kinase-like ATPase, C-terminal domain"/>
    <property type="match status" value="1"/>
</dbReference>
<proteinExistence type="predicted"/>
<dbReference type="Pfam" id="PF02518">
    <property type="entry name" value="HATPase_c"/>
    <property type="match status" value="1"/>
</dbReference>
<dbReference type="RefSeq" id="WP_189038628.1">
    <property type="nucleotide sequence ID" value="NZ_BMMP01000013.1"/>
</dbReference>